<dbReference type="Pfam" id="PF24494">
    <property type="entry name" value="DUF7587"/>
    <property type="match status" value="1"/>
</dbReference>
<accession>A0A8H3CWA0</accession>
<evidence type="ECO:0000259" key="1">
    <source>
        <dbReference type="Pfam" id="PF24494"/>
    </source>
</evidence>
<evidence type="ECO:0000313" key="2">
    <source>
        <dbReference type="EMBL" id="CAE6496315.1"/>
    </source>
</evidence>
<dbReference type="Proteomes" id="UP000663831">
    <property type="component" value="Unassembled WGS sequence"/>
</dbReference>
<dbReference type="AlphaFoldDB" id="A0A8H3CWA0"/>
<organism evidence="2 3">
    <name type="scientific">Rhizoctonia solani</name>
    <dbReference type="NCBI Taxonomy" id="456999"/>
    <lineage>
        <taxon>Eukaryota</taxon>
        <taxon>Fungi</taxon>
        <taxon>Dikarya</taxon>
        <taxon>Basidiomycota</taxon>
        <taxon>Agaricomycotina</taxon>
        <taxon>Agaricomycetes</taxon>
        <taxon>Cantharellales</taxon>
        <taxon>Ceratobasidiaceae</taxon>
        <taxon>Rhizoctonia</taxon>
    </lineage>
</organism>
<evidence type="ECO:0000313" key="3">
    <source>
        <dbReference type="Proteomes" id="UP000663831"/>
    </source>
</evidence>
<dbReference type="InterPro" id="IPR056009">
    <property type="entry name" value="DUF7587"/>
</dbReference>
<sequence length="471" mass="54424">MAIPDLKDARHLVERVESTRLVFRVFDNGSRQYYHPDSGFIAYVDYPFDPSDPASVERSVEKHLRYNNREATPWISTTRRWLWAIWEANRRANKSSIRRSNIRIAVIDLDACLAASPGIHALSALANAEVTSRCFADVSDEILIYRQIPASAVISIWSFDRCNMSALPSQFVHPLPSSENAPGWPQRFWSSYCAVASQFLKDQREGRWNAGEVGMACADVTLAMLKDAYTRLVNHVEEVVHWARATETEGTLTSKTPWLRIRRRRLTYPYPFSQADVISVVHRLMKELVQLPDPFCQEAVEAVVTKELRYSAYRNKRKKSSKRMYRGFLIHKNTFMNHVMSVINASALVIKARQARHKLDKFLTLALEMARTVPLGLMDELEITPSDWTTMKRYMLQKILTELAPLENKLIPLVNAPWIGSIFDPQGRVVPDVGEARKRKWMRKEMVYPKWWEECGTRESKIHHFPAARLY</sequence>
<dbReference type="EMBL" id="CAJMWV010004286">
    <property type="protein sequence ID" value="CAE6496315.1"/>
    <property type="molecule type" value="Genomic_DNA"/>
</dbReference>
<feature type="domain" description="DUF7587" evidence="1">
    <location>
        <begin position="19"/>
        <end position="160"/>
    </location>
</feature>
<proteinExistence type="predicted"/>
<protein>
    <recommendedName>
        <fullName evidence="1">DUF7587 domain-containing protein</fullName>
    </recommendedName>
</protein>
<comment type="caution">
    <text evidence="2">The sequence shown here is derived from an EMBL/GenBank/DDBJ whole genome shotgun (WGS) entry which is preliminary data.</text>
</comment>
<reference evidence="2" key="1">
    <citation type="submission" date="2021-01" db="EMBL/GenBank/DDBJ databases">
        <authorList>
            <person name="Kaushik A."/>
        </authorList>
    </citation>
    <scope>NUCLEOTIDE SEQUENCE</scope>
    <source>
        <strain evidence="2">AG3-1AP</strain>
    </source>
</reference>
<gene>
    <name evidence="2" type="ORF">RDB_LOCUS114180</name>
</gene>
<name>A0A8H3CWA0_9AGAM</name>